<name>A0A0J8QVL8_COCIT</name>
<evidence type="ECO:0000313" key="2">
    <source>
        <dbReference type="Proteomes" id="UP000054559"/>
    </source>
</evidence>
<dbReference type="AlphaFoldDB" id="A0A0J8QVL8"/>
<gene>
    <name evidence="1" type="ORF">CISG_05348</name>
</gene>
<dbReference type="EMBL" id="DS268145">
    <property type="protein sequence ID" value="KMU76090.1"/>
    <property type="molecule type" value="Genomic_DNA"/>
</dbReference>
<dbReference type="Proteomes" id="UP000054559">
    <property type="component" value="Unassembled WGS sequence"/>
</dbReference>
<organism evidence="1 2">
    <name type="scientific">Coccidioides immitis RMSCC 3703</name>
    <dbReference type="NCBI Taxonomy" id="454286"/>
    <lineage>
        <taxon>Eukaryota</taxon>
        <taxon>Fungi</taxon>
        <taxon>Dikarya</taxon>
        <taxon>Ascomycota</taxon>
        <taxon>Pezizomycotina</taxon>
        <taxon>Eurotiomycetes</taxon>
        <taxon>Eurotiomycetidae</taxon>
        <taxon>Onygenales</taxon>
        <taxon>Onygenaceae</taxon>
        <taxon>Coccidioides</taxon>
    </lineage>
</organism>
<proteinExistence type="predicted"/>
<evidence type="ECO:0000313" key="1">
    <source>
        <dbReference type="EMBL" id="KMU76090.1"/>
    </source>
</evidence>
<sequence>MDVVSNLYAEIPEWTTPPMLRSHLIDISSLQDSGKMIDRRDLLYGKRPVAMGSDWTS</sequence>
<protein>
    <submittedName>
        <fullName evidence="1">Uncharacterized protein</fullName>
    </submittedName>
</protein>
<reference evidence="2" key="1">
    <citation type="journal article" date="2010" name="Genome Res.">
        <title>Population genomic sequencing of Coccidioides fungi reveals recent hybridization and transposon control.</title>
        <authorList>
            <person name="Neafsey D.E."/>
            <person name="Barker B.M."/>
            <person name="Sharpton T.J."/>
            <person name="Stajich J.E."/>
            <person name="Park D.J."/>
            <person name="Whiston E."/>
            <person name="Hung C.-Y."/>
            <person name="McMahan C."/>
            <person name="White J."/>
            <person name="Sykes S."/>
            <person name="Heiman D."/>
            <person name="Young S."/>
            <person name="Zeng Q."/>
            <person name="Abouelleil A."/>
            <person name="Aftuck L."/>
            <person name="Bessette D."/>
            <person name="Brown A."/>
            <person name="FitzGerald M."/>
            <person name="Lui A."/>
            <person name="Macdonald J.P."/>
            <person name="Priest M."/>
            <person name="Orbach M.J."/>
            <person name="Galgiani J.N."/>
            <person name="Kirkland T.N."/>
            <person name="Cole G.T."/>
            <person name="Birren B.W."/>
            <person name="Henn M.R."/>
            <person name="Taylor J.W."/>
            <person name="Rounsley S.D."/>
        </authorList>
    </citation>
    <scope>NUCLEOTIDE SEQUENCE [LARGE SCALE GENOMIC DNA]</scope>
    <source>
        <strain evidence="2">RMSCC 3703</strain>
    </source>
</reference>
<accession>A0A0J8QVL8</accession>